<gene>
    <name evidence="1" type="ORF">V6N11_065262</name>
</gene>
<protein>
    <submittedName>
        <fullName evidence="1">Uncharacterized protein</fullName>
    </submittedName>
</protein>
<comment type="caution">
    <text evidence="1">The sequence shown here is derived from an EMBL/GenBank/DDBJ whole genome shotgun (WGS) entry which is preliminary data.</text>
</comment>
<organism evidence="1 2">
    <name type="scientific">Hibiscus sabdariffa</name>
    <name type="common">roselle</name>
    <dbReference type="NCBI Taxonomy" id="183260"/>
    <lineage>
        <taxon>Eukaryota</taxon>
        <taxon>Viridiplantae</taxon>
        <taxon>Streptophyta</taxon>
        <taxon>Embryophyta</taxon>
        <taxon>Tracheophyta</taxon>
        <taxon>Spermatophyta</taxon>
        <taxon>Magnoliopsida</taxon>
        <taxon>eudicotyledons</taxon>
        <taxon>Gunneridae</taxon>
        <taxon>Pentapetalae</taxon>
        <taxon>rosids</taxon>
        <taxon>malvids</taxon>
        <taxon>Malvales</taxon>
        <taxon>Malvaceae</taxon>
        <taxon>Malvoideae</taxon>
        <taxon>Hibiscus</taxon>
    </lineage>
</organism>
<reference evidence="1 2" key="1">
    <citation type="journal article" date="2024" name="G3 (Bethesda)">
        <title>Genome assembly of Hibiscus sabdariffa L. provides insights into metabolisms of medicinal natural products.</title>
        <authorList>
            <person name="Kim T."/>
        </authorList>
    </citation>
    <scope>NUCLEOTIDE SEQUENCE [LARGE SCALE GENOMIC DNA]</scope>
    <source>
        <strain evidence="1">TK-2024</strain>
        <tissue evidence="1">Old leaves</tissue>
    </source>
</reference>
<evidence type="ECO:0000313" key="2">
    <source>
        <dbReference type="Proteomes" id="UP001396334"/>
    </source>
</evidence>
<evidence type="ECO:0000313" key="1">
    <source>
        <dbReference type="EMBL" id="KAK8999765.1"/>
    </source>
</evidence>
<proteinExistence type="predicted"/>
<name>A0ABR2QGU7_9ROSI</name>
<dbReference type="EMBL" id="JBBPBN010000039">
    <property type="protein sequence ID" value="KAK8999765.1"/>
    <property type="molecule type" value="Genomic_DNA"/>
</dbReference>
<keyword evidence="2" id="KW-1185">Reference proteome</keyword>
<accession>A0ABR2QGU7</accession>
<sequence length="107" mass="12056">MVNWRIWNKPSKIWIVNVIHKGSKNEAESTIKISNNLGRTRAGSSGKENEKANGVLYGPKTYQEALHSVPEKLEVLDSEPIFPVTYGKGERTGTNLFDLWIPTNETE</sequence>
<dbReference type="Proteomes" id="UP001396334">
    <property type="component" value="Unassembled WGS sequence"/>
</dbReference>